<keyword evidence="2" id="KW-0418">Kinase</keyword>
<dbReference type="AlphaFoldDB" id="A0A5R8K863"/>
<dbReference type="Pfam" id="PF07730">
    <property type="entry name" value="HisKA_3"/>
    <property type="match status" value="1"/>
</dbReference>
<dbReference type="Gene3D" id="3.30.565.10">
    <property type="entry name" value="Histidine kinase-like ATPase, C-terminal domain"/>
    <property type="match status" value="1"/>
</dbReference>
<dbReference type="GO" id="GO:0046983">
    <property type="term" value="F:protein dimerization activity"/>
    <property type="evidence" value="ECO:0007669"/>
    <property type="project" value="InterPro"/>
</dbReference>
<keyword evidence="4" id="KW-1133">Transmembrane helix</keyword>
<dbReference type="InterPro" id="IPR036890">
    <property type="entry name" value="HATPase_C_sf"/>
</dbReference>
<feature type="domain" description="Signal transduction histidine kinase subgroup 3 dimerisation and phosphoacceptor" evidence="7">
    <location>
        <begin position="468"/>
        <end position="531"/>
    </location>
</feature>
<comment type="caution">
    <text evidence="8">The sequence shown here is derived from an EMBL/GenBank/DDBJ whole genome shotgun (WGS) entry which is preliminary data.</text>
</comment>
<dbReference type="GO" id="GO:0016020">
    <property type="term" value="C:membrane"/>
    <property type="evidence" value="ECO:0007669"/>
    <property type="project" value="InterPro"/>
</dbReference>
<dbReference type="CDD" id="cd16917">
    <property type="entry name" value="HATPase_UhpB-NarQ-NarX-like"/>
    <property type="match status" value="1"/>
</dbReference>
<dbReference type="SUPFAM" id="SSF55874">
    <property type="entry name" value="ATPase domain of HSP90 chaperone/DNA topoisomerase II/histidine kinase"/>
    <property type="match status" value="1"/>
</dbReference>
<protein>
    <submittedName>
        <fullName evidence="8">Uncharacterized protein</fullName>
    </submittedName>
</protein>
<evidence type="ECO:0000313" key="8">
    <source>
        <dbReference type="EMBL" id="TLD68503.1"/>
    </source>
</evidence>
<feature type="chain" id="PRO_5024351773" evidence="5">
    <location>
        <begin position="22"/>
        <end position="668"/>
    </location>
</feature>
<feature type="domain" description="Histidine kinase/HSP90-like ATPase" evidence="6">
    <location>
        <begin position="578"/>
        <end position="667"/>
    </location>
</feature>
<keyword evidence="4" id="KW-0472">Membrane</keyword>
<evidence type="ECO:0000256" key="5">
    <source>
        <dbReference type="SAM" id="SignalP"/>
    </source>
</evidence>
<dbReference type="Pfam" id="PF02518">
    <property type="entry name" value="HATPase_c"/>
    <property type="match status" value="1"/>
</dbReference>
<organism evidence="8 9">
    <name type="scientific">Phragmitibacter flavus</name>
    <dbReference type="NCBI Taxonomy" id="2576071"/>
    <lineage>
        <taxon>Bacteria</taxon>
        <taxon>Pseudomonadati</taxon>
        <taxon>Verrucomicrobiota</taxon>
        <taxon>Verrucomicrobiia</taxon>
        <taxon>Verrucomicrobiales</taxon>
        <taxon>Verrucomicrobiaceae</taxon>
        <taxon>Phragmitibacter</taxon>
    </lineage>
</organism>
<dbReference type="RefSeq" id="WP_138088492.1">
    <property type="nucleotide sequence ID" value="NZ_VAUV01000023.1"/>
</dbReference>
<feature type="signal peptide" evidence="5">
    <location>
        <begin position="1"/>
        <end position="21"/>
    </location>
</feature>
<keyword evidence="5" id="KW-0732">Signal</keyword>
<dbReference type="InterPro" id="IPR011712">
    <property type="entry name" value="Sig_transdc_His_kin_sub3_dim/P"/>
</dbReference>
<feature type="transmembrane region" description="Helical" evidence="4">
    <location>
        <begin position="433"/>
        <end position="455"/>
    </location>
</feature>
<keyword evidence="9" id="KW-1185">Reference proteome</keyword>
<keyword evidence="4" id="KW-0812">Transmembrane</keyword>
<sequence>MTRFFTALIFLLLFLPGPTHAESPGTSSSSSSWNPLRLHQQSRALRTQLDQLETNFRQLPAPNVTSQTHGRIGFHGRAQHPAWLELDLGQSTTPEQIVLFPARISDPAPGDPDSGFPSEITVSLSPTSGQPGTIIAQWREATPGEGITLPFLKLHPVAPTNARYLRLDIHGFRRRQSSQFFSLGEIVVLNQNGQNIALGKTVTSSAEILNPPRWTNQNLTDGHLWCGQLTGPQPSPSNGYHSVIAANSSEVPKWVEVDLQKDHPIDEIRLIPARPRDYADITGFGFPPTFRVLAYTDQSPTNPQLLWQTPPTGFPNPGDSMVTLPIANIPARRIRIEATSLWARTGDYIFALAELEVYSQGKNIALNQPVRSLDQVQTPIWTQPALVDGYSSQRRLLDWPTWLAAITQRQNLEQQSTHLSAQLQLTQTQFQTALIRSSFLLAIILLTLFLIGLLWQKRRLHLARIEVRERLARDFHDEVGSRLSHLALVAELAKNETSNPERTHQRLSTLADSARETIDSMRDLVWLLDPQPGNWQTISQRLEQTARRILEPAVSNLTIQSNPPPTDLKPPPVEWSRDLLLFVKEACANTARHSQADTANFTLDWTPKNLHLTLHDNGIGFDESSPQFQPGAGLRNLRTRATRLHAKLDLQSTTPNNGTTLTLTVPLP</sequence>
<dbReference type="GO" id="GO:0000155">
    <property type="term" value="F:phosphorelay sensor kinase activity"/>
    <property type="evidence" value="ECO:0007669"/>
    <property type="project" value="InterPro"/>
</dbReference>
<dbReference type="Gene3D" id="1.20.5.1930">
    <property type="match status" value="1"/>
</dbReference>
<proteinExistence type="predicted"/>
<evidence type="ECO:0000259" key="6">
    <source>
        <dbReference type="Pfam" id="PF02518"/>
    </source>
</evidence>
<dbReference type="Proteomes" id="UP000306196">
    <property type="component" value="Unassembled WGS sequence"/>
</dbReference>
<dbReference type="InterPro" id="IPR050482">
    <property type="entry name" value="Sensor_HK_TwoCompSys"/>
</dbReference>
<accession>A0A5R8K863</accession>
<evidence type="ECO:0000256" key="1">
    <source>
        <dbReference type="ARBA" id="ARBA00022679"/>
    </source>
</evidence>
<dbReference type="InterPro" id="IPR003594">
    <property type="entry name" value="HATPase_dom"/>
</dbReference>
<gene>
    <name evidence="8" type="ORF">FEM03_22100</name>
</gene>
<dbReference type="SUPFAM" id="SSF49785">
    <property type="entry name" value="Galactose-binding domain-like"/>
    <property type="match status" value="1"/>
</dbReference>
<keyword evidence="1" id="KW-0808">Transferase</keyword>
<keyword evidence="3" id="KW-0902">Two-component regulatory system</keyword>
<evidence type="ECO:0000256" key="4">
    <source>
        <dbReference type="SAM" id="Phobius"/>
    </source>
</evidence>
<dbReference type="OrthoDB" id="176371at2"/>
<evidence type="ECO:0000313" key="9">
    <source>
        <dbReference type="Proteomes" id="UP000306196"/>
    </source>
</evidence>
<evidence type="ECO:0000259" key="7">
    <source>
        <dbReference type="Pfam" id="PF07730"/>
    </source>
</evidence>
<dbReference type="PANTHER" id="PTHR24421">
    <property type="entry name" value="NITRATE/NITRITE SENSOR PROTEIN NARX-RELATED"/>
    <property type="match status" value="1"/>
</dbReference>
<name>A0A5R8K863_9BACT</name>
<dbReference type="EMBL" id="VAUV01000023">
    <property type="protein sequence ID" value="TLD68503.1"/>
    <property type="molecule type" value="Genomic_DNA"/>
</dbReference>
<dbReference type="Gene3D" id="2.60.120.260">
    <property type="entry name" value="Galactose-binding domain-like"/>
    <property type="match status" value="2"/>
</dbReference>
<reference evidence="8 9" key="1">
    <citation type="submission" date="2019-05" db="EMBL/GenBank/DDBJ databases">
        <title>Verrucobacter flavum gen. nov., sp. nov. a new member of the family Verrucomicrobiaceae.</title>
        <authorList>
            <person name="Szuroczki S."/>
            <person name="Abbaszade G."/>
            <person name="Szabo A."/>
            <person name="Felfoldi T."/>
            <person name="Schumann P."/>
            <person name="Boka K."/>
            <person name="Keki Z."/>
            <person name="Toumi M."/>
            <person name="Toth E."/>
        </authorList>
    </citation>
    <scope>NUCLEOTIDE SEQUENCE [LARGE SCALE GENOMIC DNA]</scope>
    <source>
        <strain evidence="8 9">MG-N-17</strain>
    </source>
</reference>
<evidence type="ECO:0000256" key="2">
    <source>
        <dbReference type="ARBA" id="ARBA00022777"/>
    </source>
</evidence>
<evidence type="ECO:0000256" key="3">
    <source>
        <dbReference type="ARBA" id="ARBA00023012"/>
    </source>
</evidence>
<dbReference type="InterPro" id="IPR008979">
    <property type="entry name" value="Galactose-bd-like_sf"/>
</dbReference>